<dbReference type="PRINTS" id="PR01590">
    <property type="entry name" value="HTHFIS"/>
</dbReference>
<dbReference type="GO" id="GO:0006355">
    <property type="term" value="P:regulation of DNA-templated transcription"/>
    <property type="evidence" value="ECO:0007669"/>
    <property type="project" value="InterPro"/>
</dbReference>
<accession>A0A4R4AKJ2</accession>
<feature type="domain" description="DNA binding HTH" evidence="5">
    <location>
        <begin position="56"/>
        <end position="96"/>
    </location>
</feature>
<evidence type="ECO:0000256" key="2">
    <source>
        <dbReference type="ARBA" id="ARBA00023125"/>
    </source>
</evidence>
<dbReference type="PRINTS" id="PR01591">
    <property type="entry name" value="DNABINDNGFIS"/>
</dbReference>
<feature type="region of interest" description="Disordered" evidence="4">
    <location>
        <begin position="1"/>
        <end position="24"/>
    </location>
</feature>
<dbReference type="RefSeq" id="WP_005221820.1">
    <property type="nucleotide sequence ID" value="NZ_JAKEDQ010000027.1"/>
</dbReference>
<dbReference type="InterPro" id="IPR009057">
    <property type="entry name" value="Homeodomain-like_sf"/>
</dbReference>
<dbReference type="AlphaFoldDB" id="A0A4R4AKJ2"/>
<evidence type="ECO:0000256" key="1">
    <source>
        <dbReference type="ARBA" id="ARBA00008559"/>
    </source>
</evidence>
<comment type="caution">
    <text evidence="6">The sequence shown here is derived from an EMBL/GenBank/DDBJ whole genome shotgun (WGS) entry which is preliminary data.</text>
</comment>
<name>A0A4R4AKJ2_MARGR</name>
<evidence type="ECO:0000256" key="3">
    <source>
        <dbReference type="ARBA" id="ARBA00029540"/>
    </source>
</evidence>
<evidence type="ECO:0000259" key="5">
    <source>
        <dbReference type="Pfam" id="PF02954"/>
    </source>
</evidence>
<dbReference type="Gene3D" id="1.10.10.60">
    <property type="entry name" value="Homeodomain-like"/>
    <property type="match status" value="1"/>
</dbReference>
<dbReference type="GO" id="GO:0043565">
    <property type="term" value="F:sequence-specific DNA binding"/>
    <property type="evidence" value="ECO:0007669"/>
    <property type="project" value="InterPro"/>
</dbReference>
<evidence type="ECO:0000256" key="4">
    <source>
        <dbReference type="SAM" id="MobiDB-lite"/>
    </source>
</evidence>
<dbReference type="InterPro" id="IPR050207">
    <property type="entry name" value="Trans_regulatory_Fis"/>
</dbReference>
<dbReference type="InterPro" id="IPR002197">
    <property type="entry name" value="HTH_Fis"/>
</dbReference>
<gene>
    <name evidence="6" type="ORF">EDC29_10166</name>
</gene>
<reference evidence="6 7" key="1">
    <citation type="submission" date="2019-03" db="EMBL/GenBank/DDBJ databases">
        <title>Genomic Encyclopedia of Type Strains, Phase IV (KMG-IV): sequencing the most valuable type-strain genomes for metagenomic binning, comparative biology and taxonomic classification.</title>
        <authorList>
            <person name="Goeker M."/>
        </authorList>
    </citation>
    <scope>NUCLEOTIDE SEQUENCE [LARGE SCALE GENOMIC DNA]</scope>
    <source>
        <strain evidence="6 7">DSM 203</strain>
    </source>
</reference>
<evidence type="ECO:0000313" key="7">
    <source>
        <dbReference type="Proteomes" id="UP000295247"/>
    </source>
</evidence>
<comment type="similarity">
    <text evidence="1">Belongs to the transcriptional regulatory Fis family.</text>
</comment>
<dbReference type="PANTHER" id="PTHR47918">
    <property type="entry name" value="DNA-BINDING PROTEIN FIS"/>
    <property type="match status" value="1"/>
</dbReference>
<dbReference type="InterPro" id="IPR005412">
    <property type="entry name" value="Fis_DNA-bd"/>
</dbReference>
<sequence length="102" mass="11471">MKTEAAGNASEPNSTGLRVTDANHSDPLNKCVRLALRAYLDNMGDHDVHDLYALVMEEVERPLFETVLQHTGGNLSQASRMLGMTRTTLRKRLNDYGVERER</sequence>
<dbReference type="PANTHER" id="PTHR47918:SF1">
    <property type="entry name" value="DNA-BINDING PROTEIN FIS"/>
    <property type="match status" value="1"/>
</dbReference>
<dbReference type="Proteomes" id="UP000295247">
    <property type="component" value="Unassembled WGS sequence"/>
</dbReference>
<keyword evidence="2" id="KW-0238">DNA-binding</keyword>
<evidence type="ECO:0000313" key="6">
    <source>
        <dbReference type="EMBL" id="TCW39654.1"/>
    </source>
</evidence>
<dbReference type="SUPFAM" id="SSF46689">
    <property type="entry name" value="Homeodomain-like"/>
    <property type="match status" value="1"/>
</dbReference>
<dbReference type="EMBL" id="SMDC01000001">
    <property type="protein sequence ID" value="TCW39654.1"/>
    <property type="molecule type" value="Genomic_DNA"/>
</dbReference>
<proteinExistence type="inferred from homology"/>
<dbReference type="Pfam" id="PF02954">
    <property type="entry name" value="HTH_8"/>
    <property type="match status" value="1"/>
</dbReference>
<protein>
    <recommendedName>
        <fullName evidence="3">Putative Fis-like DNA-binding protein</fullName>
    </recommendedName>
</protein>
<organism evidence="6 7">
    <name type="scientific">Marichromatium gracile</name>
    <name type="common">Chromatium gracile</name>
    <dbReference type="NCBI Taxonomy" id="1048"/>
    <lineage>
        <taxon>Bacteria</taxon>
        <taxon>Pseudomonadati</taxon>
        <taxon>Pseudomonadota</taxon>
        <taxon>Gammaproteobacteria</taxon>
        <taxon>Chromatiales</taxon>
        <taxon>Chromatiaceae</taxon>
        <taxon>Marichromatium</taxon>
    </lineage>
</organism>